<accession>A0AAV4N2Y2</accession>
<gene>
    <name evidence="1" type="ORF">CDAR_508931</name>
</gene>
<name>A0AAV4N2Y2_9ARAC</name>
<protein>
    <submittedName>
        <fullName evidence="1">Uncharacterized protein</fullName>
    </submittedName>
</protein>
<reference evidence="1 2" key="1">
    <citation type="submission" date="2021-06" db="EMBL/GenBank/DDBJ databases">
        <title>Caerostris darwini draft genome.</title>
        <authorList>
            <person name="Kono N."/>
            <person name="Arakawa K."/>
        </authorList>
    </citation>
    <scope>NUCLEOTIDE SEQUENCE [LARGE SCALE GENOMIC DNA]</scope>
</reference>
<sequence length="91" mass="10614">MIIDHLMMIYYHFRPLQQSCFHNALHPRSVHRIVDLLLIHRTAGFITMLTSSGLPRDELQLSFCYGSKNIMRGENVIFALIVDSYPVEPQR</sequence>
<keyword evidence="2" id="KW-1185">Reference proteome</keyword>
<comment type="caution">
    <text evidence="1">The sequence shown here is derived from an EMBL/GenBank/DDBJ whole genome shotgun (WGS) entry which is preliminary data.</text>
</comment>
<dbReference type="AlphaFoldDB" id="A0AAV4N2Y2"/>
<dbReference type="EMBL" id="BPLQ01001079">
    <property type="protein sequence ID" value="GIX78185.1"/>
    <property type="molecule type" value="Genomic_DNA"/>
</dbReference>
<evidence type="ECO:0000313" key="2">
    <source>
        <dbReference type="Proteomes" id="UP001054837"/>
    </source>
</evidence>
<evidence type="ECO:0000313" key="1">
    <source>
        <dbReference type="EMBL" id="GIX78185.1"/>
    </source>
</evidence>
<organism evidence="1 2">
    <name type="scientific">Caerostris darwini</name>
    <dbReference type="NCBI Taxonomy" id="1538125"/>
    <lineage>
        <taxon>Eukaryota</taxon>
        <taxon>Metazoa</taxon>
        <taxon>Ecdysozoa</taxon>
        <taxon>Arthropoda</taxon>
        <taxon>Chelicerata</taxon>
        <taxon>Arachnida</taxon>
        <taxon>Araneae</taxon>
        <taxon>Araneomorphae</taxon>
        <taxon>Entelegynae</taxon>
        <taxon>Araneoidea</taxon>
        <taxon>Araneidae</taxon>
        <taxon>Caerostris</taxon>
    </lineage>
</organism>
<proteinExistence type="predicted"/>
<dbReference type="Proteomes" id="UP001054837">
    <property type="component" value="Unassembled WGS sequence"/>
</dbReference>